<dbReference type="RefSeq" id="XP_003174765.1">
    <property type="nucleotide sequence ID" value="XM_003174717.1"/>
</dbReference>
<dbReference type="InParanoid" id="E4UQV6"/>
<evidence type="ECO:0000313" key="4">
    <source>
        <dbReference type="Proteomes" id="UP000002669"/>
    </source>
</evidence>
<evidence type="ECO:0000313" key="3">
    <source>
        <dbReference type="EMBL" id="EFQ99282.1"/>
    </source>
</evidence>
<keyword evidence="4" id="KW-1185">Reference proteome</keyword>
<dbReference type="GeneID" id="10030066"/>
<proteinExistence type="predicted"/>
<protein>
    <recommendedName>
        <fullName evidence="2">BTB domain-containing protein</fullName>
    </recommendedName>
</protein>
<gene>
    <name evidence="3" type="ORF">MGYG_02295</name>
</gene>
<sequence length="293" mass="33466">MDKPFGRLIDSNLYTFFIGPDKARFEVHSAAIAKQSHALDALINGNMAEAHSKTITWADVDVDTFVRFCEFCYLNDYSPPSCQQASDDDMRDSEIPAIEPEPSGSPIESHTEHKFSGHLVSSSKDKPEIIEKQASSAATPLFSEKDYPLPECCVELRERFAIFSNVSADQDYTPVFLGHARLYVVADKYGIQSLKDLVLCKLYKTLKNFTFFHTRVGDIISLIRYTYNDENTRGGVDGMDGLRRPVTHFVVYWSDCITWRDEFFELLHEGGEFVTDFWKVVRENVDFPIRELP</sequence>
<reference evidence="4" key="1">
    <citation type="journal article" date="2012" name="MBio">
        <title>Comparative genome analysis of Trichophyton rubrum and related dermatophytes reveals candidate genes involved in infection.</title>
        <authorList>
            <person name="Martinez D.A."/>
            <person name="Oliver B.G."/>
            <person name="Graeser Y."/>
            <person name="Goldberg J.M."/>
            <person name="Li W."/>
            <person name="Martinez-Rossi N.M."/>
            <person name="Monod M."/>
            <person name="Shelest E."/>
            <person name="Barton R.C."/>
            <person name="Birch E."/>
            <person name="Brakhage A.A."/>
            <person name="Chen Z."/>
            <person name="Gurr S.J."/>
            <person name="Heiman D."/>
            <person name="Heitman J."/>
            <person name="Kosti I."/>
            <person name="Rossi A."/>
            <person name="Saif S."/>
            <person name="Samalova M."/>
            <person name="Saunders C.W."/>
            <person name="Shea T."/>
            <person name="Summerbell R.C."/>
            <person name="Xu J."/>
            <person name="Young S."/>
            <person name="Zeng Q."/>
            <person name="Birren B.W."/>
            <person name="Cuomo C.A."/>
            <person name="White T.C."/>
        </authorList>
    </citation>
    <scope>NUCLEOTIDE SEQUENCE [LARGE SCALE GENOMIC DNA]</scope>
    <source>
        <strain evidence="4">ATCC MYA-4604 / CBS 118893</strain>
    </source>
</reference>
<dbReference type="SUPFAM" id="SSF54695">
    <property type="entry name" value="POZ domain"/>
    <property type="match status" value="1"/>
</dbReference>
<dbReference type="HOGENOM" id="CLU_056399_2_1_1"/>
<dbReference type="VEuPathDB" id="FungiDB:MGYG_02295"/>
<dbReference type="OrthoDB" id="4173637at2759"/>
<dbReference type="PANTHER" id="PTHR47843">
    <property type="entry name" value="BTB DOMAIN-CONTAINING PROTEIN-RELATED"/>
    <property type="match status" value="1"/>
</dbReference>
<evidence type="ECO:0000256" key="1">
    <source>
        <dbReference type="SAM" id="MobiDB-lite"/>
    </source>
</evidence>
<feature type="domain" description="BTB" evidence="2">
    <location>
        <begin position="22"/>
        <end position="78"/>
    </location>
</feature>
<dbReference type="Pfam" id="PF00651">
    <property type="entry name" value="BTB"/>
    <property type="match status" value="1"/>
</dbReference>
<evidence type="ECO:0000259" key="2">
    <source>
        <dbReference type="Pfam" id="PF00651"/>
    </source>
</evidence>
<dbReference type="eggNOG" id="ENOG502SFZQ">
    <property type="taxonomic scope" value="Eukaryota"/>
</dbReference>
<dbReference type="EMBL" id="DS989823">
    <property type="protein sequence ID" value="EFQ99282.1"/>
    <property type="molecule type" value="Genomic_DNA"/>
</dbReference>
<name>E4UQV6_ARTGP</name>
<feature type="region of interest" description="Disordered" evidence="1">
    <location>
        <begin position="81"/>
        <end position="111"/>
    </location>
</feature>
<dbReference type="InterPro" id="IPR000210">
    <property type="entry name" value="BTB/POZ_dom"/>
</dbReference>
<dbReference type="Proteomes" id="UP000002669">
    <property type="component" value="Unassembled WGS sequence"/>
</dbReference>
<dbReference type="Gene3D" id="3.30.710.10">
    <property type="entry name" value="Potassium Channel Kv1.1, Chain A"/>
    <property type="match status" value="1"/>
</dbReference>
<dbReference type="STRING" id="535722.E4UQV6"/>
<dbReference type="AlphaFoldDB" id="E4UQV6"/>
<organism evidence="4">
    <name type="scientific">Arthroderma gypseum (strain ATCC MYA-4604 / CBS 118893)</name>
    <name type="common">Microsporum gypseum</name>
    <dbReference type="NCBI Taxonomy" id="535722"/>
    <lineage>
        <taxon>Eukaryota</taxon>
        <taxon>Fungi</taxon>
        <taxon>Dikarya</taxon>
        <taxon>Ascomycota</taxon>
        <taxon>Pezizomycotina</taxon>
        <taxon>Eurotiomycetes</taxon>
        <taxon>Eurotiomycetidae</taxon>
        <taxon>Onygenales</taxon>
        <taxon>Arthrodermataceae</taxon>
        <taxon>Nannizzia</taxon>
    </lineage>
</organism>
<accession>E4UQV6</accession>
<dbReference type="OMA" id="CFIEYIR"/>
<dbReference type="InterPro" id="IPR011333">
    <property type="entry name" value="SKP1/BTB/POZ_sf"/>
</dbReference>